<gene>
    <name evidence="6" type="ORF">BPS26883_00609</name>
    <name evidence="5" type="ORF">FEQ00_00735</name>
</gene>
<dbReference type="EMBL" id="CABVPP010000002">
    <property type="protein sequence ID" value="VWB16387.1"/>
    <property type="molecule type" value="Genomic_DNA"/>
</dbReference>
<dbReference type="GO" id="GO:0003677">
    <property type="term" value="F:DNA binding"/>
    <property type="evidence" value="ECO:0007669"/>
    <property type="project" value="UniProtKB-KW"/>
</dbReference>
<keyword evidence="3" id="KW-0804">Transcription</keyword>
<dbReference type="SUPFAM" id="SSF55781">
    <property type="entry name" value="GAF domain-like"/>
    <property type="match status" value="1"/>
</dbReference>
<evidence type="ECO:0000313" key="5">
    <source>
        <dbReference type="EMBL" id="MDR8752332.1"/>
    </source>
</evidence>
<sequence length="381" mass="43143">MQSADRHNAAREADARSRNVSMSDKHVALASHIRRLCSLGVEPRLVIPHVIEAARQIVGADWGMFFYADEHYALSDVYSENDTVHTVLPSYFMNVHNTARQEVLGITFSDAMRRGRGFVNSAHYDDALLSSAMYADLWRPTSMRHCLELTATDGARGWGSLQLARAPGSRPFSEKHHRDIEPVARHLAHALSRPARPPLHEAEGSRSAIVVVDGDGRFLLHNADSLRMLSLATGEALAFYRHDRLPAWLAPLLSNVNRIWRGQPAPPATLERRNAAGRFRFKAYRLADTRAVQRDFSIVIYIEHFAPLELEIERLGFEFGLTERQRELCTQLVLGRSHSEIASDLSLRNSTVIDHVRKIYRKLNVHNHDELRSVFRTGSHD</sequence>
<reference evidence="5 8" key="1">
    <citation type="submission" date="2019-06" db="EMBL/GenBank/DDBJ databases">
        <title>Evolution of Burkholderia multivorans in the lungs of Cystic Fibrosis patients.</title>
        <authorList>
            <person name="Moreira L.M."/>
        </authorList>
    </citation>
    <scope>NUCLEOTIDE SEQUENCE [LARGE SCALE GENOMIC DNA]</scope>
    <source>
        <strain evidence="5 8">VC13239</strain>
    </source>
</reference>
<dbReference type="SUPFAM" id="SSF46894">
    <property type="entry name" value="C-terminal effector domain of the bipartite response regulators"/>
    <property type="match status" value="1"/>
</dbReference>
<evidence type="ECO:0000313" key="7">
    <source>
        <dbReference type="Proteomes" id="UP000494162"/>
    </source>
</evidence>
<proteinExistence type="predicted"/>
<dbReference type="InterPro" id="IPR000792">
    <property type="entry name" value="Tscrpt_reg_LuxR_C"/>
</dbReference>
<name>A0A6P2HFR0_9BURK</name>
<organism evidence="6 7">
    <name type="scientific">Burkholderia pseudomultivorans</name>
    <dbReference type="NCBI Taxonomy" id="1207504"/>
    <lineage>
        <taxon>Bacteria</taxon>
        <taxon>Pseudomonadati</taxon>
        <taxon>Pseudomonadota</taxon>
        <taxon>Betaproteobacteria</taxon>
        <taxon>Burkholderiales</taxon>
        <taxon>Burkholderiaceae</taxon>
        <taxon>Burkholderia</taxon>
        <taxon>Burkholderia cepacia complex</taxon>
    </lineage>
</organism>
<dbReference type="Gene3D" id="1.10.10.10">
    <property type="entry name" value="Winged helix-like DNA-binding domain superfamily/Winged helix DNA-binding domain"/>
    <property type="match status" value="1"/>
</dbReference>
<dbReference type="CDD" id="cd06170">
    <property type="entry name" value="LuxR_C_like"/>
    <property type="match status" value="1"/>
</dbReference>
<dbReference type="Proteomes" id="UP001248067">
    <property type="component" value="Unassembled WGS sequence"/>
</dbReference>
<reference evidence="6 7" key="2">
    <citation type="submission" date="2019-09" db="EMBL/GenBank/DDBJ databases">
        <authorList>
            <person name="Depoorter E."/>
        </authorList>
    </citation>
    <scope>NUCLEOTIDE SEQUENCE [LARGE SCALE GENOMIC DNA]</scope>
    <source>
        <strain evidence="6">LMG 26883</strain>
    </source>
</reference>
<dbReference type="PRINTS" id="PR00038">
    <property type="entry name" value="HTHLUXR"/>
</dbReference>
<dbReference type="EMBL" id="VJSY01000004">
    <property type="protein sequence ID" value="MDR8752332.1"/>
    <property type="molecule type" value="Genomic_DNA"/>
</dbReference>
<evidence type="ECO:0000256" key="3">
    <source>
        <dbReference type="ARBA" id="ARBA00023163"/>
    </source>
</evidence>
<evidence type="ECO:0000259" key="4">
    <source>
        <dbReference type="SMART" id="SM00421"/>
    </source>
</evidence>
<evidence type="ECO:0000256" key="2">
    <source>
        <dbReference type="ARBA" id="ARBA00023125"/>
    </source>
</evidence>
<dbReference type="InterPro" id="IPR016032">
    <property type="entry name" value="Sig_transdc_resp-reg_C-effctor"/>
</dbReference>
<keyword evidence="2" id="KW-0238">DNA-binding</keyword>
<dbReference type="AlphaFoldDB" id="A0A6P2HFR0"/>
<protein>
    <submittedName>
        <fullName evidence="6">LuxR family transcriptional regulator</fullName>
    </submittedName>
</protein>
<evidence type="ECO:0000313" key="6">
    <source>
        <dbReference type="EMBL" id="VWB16387.1"/>
    </source>
</evidence>
<feature type="domain" description="HTH luxR-type" evidence="4">
    <location>
        <begin position="318"/>
        <end position="375"/>
    </location>
</feature>
<keyword evidence="1" id="KW-0805">Transcription regulation</keyword>
<dbReference type="Proteomes" id="UP000494162">
    <property type="component" value="Unassembled WGS sequence"/>
</dbReference>
<dbReference type="Pfam" id="PF00196">
    <property type="entry name" value="GerE"/>
    <property type="match status" value="1"/>
</dbReference>
<accession>A0A6P2HFR0</accession>
<dbReference type="PANTHER" id="PTHR44688:SF16">
    <property type="entry name" value="DNA-BINDING TRANSCRIPTIONAL ACTIVATOR DEVR_DOSR"/>
    <property type="match status" value="1"/>
</dbReference>
<evidence type="ECO:0000313" key="8">
    <source>
        <dbReference type="Proteomes" id="UP001248067"/>
    </source>
</evidence>
<dbReference type="PANTHER" id="PTHR44688">
    <property type="entry name" value="DNA-BINDING TRANSCRIPTIONAL ACTIVATOR DEVR_DOSR"/>
    <property type="match status" value="1"/>
</dbReference>
<evidence type="ECO:0000256" key="1">
    <source>
        <dbReference type="ARBA" id="ARBA00023015"/>
    </source>
</evidence>
<dbReference type="GO" id="GO:0006355">
    <property type="term" value="P:regulation of DNA-templated transcription"/>
    <property type="evidence" value="ECO:0007669"/>
    <property type="project" value="InterPro"/>
</dbReference>
<dbReference type="InterPro" id="IPR036388">
    <property type="entry name" value="WH-like_DNA-bd_sf"/>
</dbReference>
<dbReference type="SMART" id="SM00421">
    <property type="entry name" value="HTH_LUXR"/>
    <property type="match status" value="1"/>
</dbReference>
<keyword evidence="8" id="KW-1185">Reference proteome</keyword>